<dbReference type="RefSeq" id="WP_106523364.1">
    <property type="nucleotide sequence ID" value="NZ_PYGD01000005.1"/>
</dbReference>
<dbReference type="EMBL" id="PYGD01000005">
    <property type="protein sequence ID" value="PSK91463.1"/>
    <property type="molecule type" value="Genomic_DNA"/>
</dbReference>
<evidence type="ECO:0000256" key="1">
    <source>
        <dbReference type="SAM" id="SignalP"/>
    </source>
</evidence>
<sequence length="233" mass="25742">MNWKTCFLGCLMALLPALTGRAQEAAADTTATSHPLAVSLLLGTSGLGGGVRLGLNDRWQVHAGITWMPFAFGVPAQLGDLKVEGRFDNAVGAVHLLADYRPFRRKPGFRVSAGLAYFFAMRTTMDLRPGEGYDYGDLKIKRQDIGTLTARIKRQGIAPYLGLGFLKAFRDNRFAVTFDLGTYYLAGPLDVHIEDTGYLSGNEKNEAVLKENLNNYRWLPLLQVAFNYRFGAK</sequence>
<feature type="signal peptide" evidence="1">
    <location>
        <begin position="1"/>
        <end position="22"/>
    </location>
</feature>
<proteinExistence type="predicted"/>
<evidence type="ECO:0000313" key="2">
    <source>
        <dbReference type="EMBL" id="PSK91463.1"/>
    </source>
</evidence>
<dbReference type="AlphaFoldDB" id="A0A2P8D2L3"/>
<dbReference type="Proteomes" id="UP000240572">
    <property type="component" value="Unassembled WGS sequence"/>
</dbReference>
<accession>A0A2P8D2L3</accession>
<gene>
    <name evidence="2" type="ORF">B0I18_10546</name>
</gene>
<dbReference type="Gene3D" id="2.40.160.170">
    <property type="match status" value="1"/>
</dbReference>
<evidence type="ECO:0008006" key="4">
    <source>
        <dbReference type="Google" id="ProtNLM"/>
    </source>
</evidence>
<keyword evidence="3" id="KW-1185">Reference proteome</keyword>
<protein>
    <recommendedName>
        <fullName evidence="4">Outer membrane protein with beta-barrel domain</fullName>
    </recommendedName>
</protein>
<comment type="caution">
    <text evidence="2">The sequence shown here is derived from an EMBL/GenBank/DDBJ whole genome shotgun (WGS) entry which is preliminary data.</text>
</comment>
<keyword evidence="1" id="KW-0732">Signal</keyword>
<name>A0A2P8D2L3_9BACT</name>
<dbReference type="OrthoDB" id="597504at2"/>
<organism evidence="2 3">
    <name type="scientific">Taibaiella chishuiensis</name>
    <dbReference type="NCBI Taxonomy" id="1434707"/>
    <lineage>
        <taxon>Bacteria</taxon>
        <taxon>Pseudomonadati</taxon>
        <taxon>Bacteroidota</taxon>
        <taxon>Chitinophagia</taxon>
        <taxon>Chitinophagales</taxon>
        <taxon>Chitinophagaceae</taxon>
        <taxon>Taibaiella</taxon>
    </lineage>
</organism>
<reference evidence="2 3" key="1">
    <citation type="submission" date="2018-03" db="EMBL/GenBank/DDBJ databases">
        <title>Genomic Encyclopedia of Type Strains, Phase III (KMG-III): the genomes of soil and plant-associated and newly described type strains.</title>
        <authorList>
            <person name="Whitman W."/>
        </authorList>
    </citation>
    <scope>NUCLEOTIDE SEQUENCE [LARGE SCALE GENOMIC DNA]</scope>
    <source>
        <strain evidence="2 3">CGMCC 1.12700</strain>
    </source>
</reference>
<feature type="chain" id="PRO_5015110520" description="Outer membrane protein with beta-barrel domain" evidence="1">
    <location>
        <begin position="23"/>
        <end position="233"/>
    </location>
</feature>
<evidence type="ECO:0000313" key="3">
    <source>
        <dbReference type="Proteomes" id="UP000240572"/>
    </source>
</evidence>